<dbReference type="InterPro" id="IPR016187">
    <property type="entry name" value="CTDL_fold"/>
</dbReference>
<dbReference type="SMART" id="SM00034">
    <property type="entry name" value="CLECT"/>
    <property type="match status" value="1"/>
</dbReference>
<dbReference type="OrthoDB" id="2142040at2759"/>
<feature type="signal peptide" evidence="1">
    <location>
        <begin position="1"/>
        <end position="26"/>
    </location>
</feature>
<accession>A0A8W8IVI4</accession>
<name>A0A8W8IVI4_MAGGI</name>
<dbReference type="PROSITE" id="PS50041">
    <property type="entry name" value="C_TYPE_LECTIN_2"/>
    <property type="match status" value="1"/>
</dbReference>
<feature type="chain" id="PRO_5036470563" description="C-type lectin domain-containing protein" evidence="1">
    <location>
        <begin position="27"/>
        <end position="315"/>
    </location>
</feature>
<dbReference type="InterPro" id="IPR001304">
    <property type="entry name" value="C-type_lectin-like"/>
</dbReference>
<protein>
    <recommendedName>
        <fullName evidence="2">C-type lectin domain-containing protein</fullName>
    </recommendedName>
</protein>
<organism evidence="3 4">
    <name type="scientific">Magallana gigas</name>
    <name type="common">Pacific oyster</name>
    <name type="synonym">Crassostrea gigas</name>
    <dbReference type="NCBI Taxonomy" id="29159"/>
    <lineage>
        <taxon>Eukaryota</taxon>
        <taxon>Metazoa</taxon>
        <taxon>Spiralia</taxon>
        <taxon>Lophotrochozoa</taxon>
        <taxon>Mollusca</taxon>
        <taxon>Bivalvia</taxon>
        <taxon>Autobranchia</taxon>
        <taxon>Pteriomorphia</taxon>
        <taxon>Ostreida</taxon>
        <taxon>Ostreoidea</taxon>
        <taxon>Ostreidae</taxon>
        <taxon>Magallana</taxon>
    </lineage>
</organism>
<evidence type="ECO:0000313" key="3">
    <source>
        <dbReference type="EnsemblMetazoa" id="G15591.1:cds"/>
    </source>
</evidence>
<dbReference type="Pfam" id="PF12248">
    <property type="entry name" value="Methyltransf_FA"/>
    <property type="match status" value="1"/>
</dbReference>
<keyword evidence="1" id="KW-0732">Signal</keyword>
<dbReference type="InterPro" id="IPR022041">
    <property type="entry name" value="Methyltransf_FA"/>
</dbReference>
<dbReference type="Gene3D" id="3.10.100.10">
    <property type="entry name" value="Mannose-Binding Protein A, subunit A"/>
    <property type="match status" value="2"/>
</dbReference>
<feature type="domain" description="C-type lectin" evidence="2">
    <location>
        <begin position="234"/>
        <end position="305"/>
    </location>
</feature>
<dbReference type="EnsemblMetazoa" id="G15591.1">
    <property type="protein sequence ID" value="G15591.1:cds"/>
    <property type="gene ID" value="G15591"/>
</dbReference>
<dbReference type="Proteomes" id="UP000005408">
    <property type="component" value="Unassembled WGS sequence"/>
</dbReference>
<evidence type="ECO:0000313" key="4">
    <source>
        <dbReference type="Proteomes" id="UP000005408"/>
    </source>
</evidence>
<dbReference type="Pfam" id="PF00059">
    <property type="entry name" value="Lectin_C"/>
    <property type="match status" value="1"/>
</dbReference>
<dbReference type="CDD" id="cd00037">
    <property type="entry name" value="CLECT"/>
    <property type="match status" value="2"/>
</dbReference>
<evidence type="ECO:0000256" key="1">
    <source>
        <dbReference type="SAM" id="SignalP"/>
    </source>
</evidence>
<reference evidence="3" key="1">
    <citation type="submission" date="2022-08" db="UniProtKB">
        <authorList>
            <consortium name="EnsemblMetazoa"/>
        </authorList>
    </citation>
    <scope>IDENTIFICATION</scope>
    <source>
        <strain evidence="3">05x7-T-G4-1.051#20</strain>
    </source>
</reference>
<dbReference type="PANTHER" id="PTHR36695">
    <property type="entry name" value="AGAP008648-PA"/>
    <property type="match status" value="1"/>
</dbReference>
<dbReference type="AlphaFoldDB" id="A0A8W8IVI4"/>
<sequence>MREVNVIFVFVLYFSIDDLLTHCVDATCPGGFTLFRGLCLTLSNQTMLSWPNALGTCQDLSGTLLTIDNAQKQKNVEDFITDHYNASKRVLDLPPVYQYHYIDELSTYIRQEKYIQFDIKGCNDAHSILSEHRNDSFSSYEIVIGGWGNTQSVIRDCKQCISKATASHSPLSCTEFRPFWVSWGSGTIRVGEGREVGTGTFMEWSDPASHPVNFLGISSWNTMMSWRYFKDPYNSNFWLAGSDLRHHGQWEWFPEEDFVVFENWLPDQEESQQHSPTRHCMQMSLYDNFKWVADNCMQNRKFICEHLSTSKSPFG</sequence>
<dbReference type="PANTHER" id="PTHR36695:SF12">
    <property type="entry name" value="AGAP008648-PA"/>
    <property type="match status" value="1"/>
</dbReference>
<proteinExistence type="predicted"/>
<evidence type="ECO:0000259" key="2">
    <source>
        <dbReference type="PROSITE" id="PS50041"/>
    </source>
</evidence>
<dbReference type="SUPFAM" id="SSF56436">
    <property type="entry name" value="C-type lectin-like"/>
    <property type="match status" value="1"/>
</dbReference>
<dbReference type="InterPro" id="IPR016186">
    <property type="entry name" value="C-type_lectin-like/link_sf"/>
</dbReference>
<keyword evidence="4" id="KW-1185">Reference proteome</keyword>